<proteinExistence type="inferred from homology"/>
<dbReference type="Pfam" id="PF08442">
    <property type="entry name" value="ATP-grasp_2"/>
    <property type="match status" value="1"/>
</dbReference>
<evidence type="ECO:0000256" key="6">
    <source>
        <dbReference type="PROSITE-ProRule" id="PRU00409"/>
    </source>
</evidence>
<evidence type="ECO:0000256" key="3">
    <source>
        <dbReference type="ARBA" id="ARBA00022741"/>
    </source>
</evidence>
<dbReference type="NCBIfam" id="TIGR01016">
    <property type="entry name" value="sucCoAbeta"/>
    <property type="match status" value="1"/>
</dbReference>
<feature type="binding site" evidence="5">
    <location>
        <position position="216"/>
    </location>
    <ligand>
        <name>Mg(2+)</name>
        <dbReference type="ChEBI" id="CHEBI:18420"/>
    </ligand>
</feature>
<feature type="binding site" evidence="5">
    <location>
        <position position="49"/>
    </location>
    <ligand>
        <name>ATP</name>
        <dbReference type="ChEBI" id="CHEBI:30616"/>
    </ligand>
</feature>
<feature type="binding site" evidence="5">
    <location>
        <position position="267"/>
    </location>
    <ligand>
        <name>substrate</name>
        <note>ligand shared with subunit alpha</note>
    </ligand>
</feature>
<dbReference type="EC" id="6.2.1.5" evidence="5"/>
<evidence type="ECO:0000313" key="9">
    <source>
        <dbReference type="Proteomes" id="UP001634747"/>
    </source>
</evidence>
<feature type="binding site" evidence="5">
    <location>
        <position position="105"/>
    </location>
    <ligand>
        <name>ATP</name>
        <dbReference type="ChEBI" id="CHEBI:30616"/>
    </ligand>
</feature>
<sequence>MKIHEYQAKEILRKYGVPVPDGEMVTTLEQADTESKKLFSGGNPVVVVKAQIHAGGRGKGGGVKVTKDLEGANAAAKAILGMQLVTHQTGPAGQKVQRLLIEQGSAIERELYLGIVLDRATSKLTMMASQAGGMEIEEVAAKTPEAIYKEAIEPALGLQPWQARNLAFKLGLSGPQINQAVGFMLGLYKAFVETDCSLMEINPLVTTKDGKLLALDCKINFDDNALYRHKDLKELRDIAEEDPLEVEASKDSLNYIKLDGNIACMVNGAGLAMATMDIIQYAGGSPANFLDVGGGANQQQIEAAFAILLADKNVKCIFINIFGGILRVDVLATAVVAAAKNLNVTLPLVLRLEGTNVEEGRKILQESGIKYAVGETMAEAAKLAVEAANGSK</sequence>
<evidence type="ECO:0000313" key="8">
    <source>
        <dbReference type="EMBL" id="MFN2975063.1"/>
    </source>
</evidence>
<dbReference type="HAMAP" id="MF_00558">
    <property type="entry name" value="Succ_CoA_beta"/>
    <property type="match status" value="1"/>
</dbReference>
<dbReference type="Gene3D" id="3.40.50.261">
    <property type="entry name" value="Succinyl-CoA synthetase domains"/>
    <property type="match status" value="1"/>
</dbReference>
<comment type="subunit">
    <text evidence="5">Heterotetramer of two alpha and two beta subunits.</text>
</comment>
<evidence type="ECO:0000256" key="4">
    <source>
        <dbReference type="ARBA" id="ARBA00022842"/>
    </source>
</evidence>
<name>A0ABW9KIG8_9BACT</name>
<accession>A0ABW9KIG8</accession>
<comment type="similarity">
    <text evidence="5">Belongs to the succinate/malate CoA ligase beta subunit family.</text>
</comment>
<dbReference type="PROSITE" id="PS01217">
    <property type="entry name" value="SUCCINYL_COA_LIG_3"/>
    <property type="match status" value="1"/>
</dbReference>
<keyword evidence="4 5" id="KW-0460">Magnesium</keyword>
<dbReference type="Gene3D" id="3.30.1490.20">
    <property type="entry name" value="ATP-grasp fold, A domain"/>
    <property type="match status" value="1"/>
</dbReference>
<feature type="binding site" evidence="5">
    <location>
        <position position="102"/>
    </location>
    <ligand>
        <name>ATP</name>
        <dbReference type="ChEBI" id="CHEBI:30616"/>
    </ligand>
</feature>
<dbReference type="PIRSF" id="PIRSF001554">
    <property type="entry name" value="SucCS_beta"/>
    <property type="match status" value="1"/>
</dbReference>
<comment type="pathway">
    <text evidence="5">Carbohydrate metabolism; tricarboxylic acid cycle; succinate from succinyl-CoA (ligase route): step 1/1.</text>
</comment>
<comment type="catalytic activity">
    <reaction evidence="5">
        <text>succinate + ATP + CoA = succinyl-CoA + ADP + phosphate</text>
        <dbReference type="Rhea" id="RHEA:17661"/>
        <dbReference type="ChEBI" id="CHEBI:30031"/>
        <dbReference type="ChEBI" id="CHEBI:30616"/>
        <dbReference type="ChEBI" id="CHEBI:43474"/>
        <dbReference type="ChEBI" id="CHEBI:57287"/>
        <dbReference type="ChEBI" id="CHEBI:57292"/>
        <dbReference type="ChEBI" id="CHEBI:456216"/>
        <dbReference type="EC" id="6.2.1.5"/>
    </reaction>
</comment>
<comment type="caution">
    <text evidence="8">The sequence shown here is derived from an EMBL/GenBank/DDBJ whole genome shotgun (WGS) entry which is preliminary data.</text>
</comment>
<feature type="binding site" evidence="5">
    <location>
        <position position="202"/>
    </location>
    <ligand>
        <name>Mg(2+)</name>
        <dbReference type="ChEBI" id="CHEBI:18420"/>
    </ligand>
</feature>
<evidence type="ECO:0000259" key="7">
    <source>
        <dbReference type="PROSITE" id="PS50975"/>
    </source>
</evidence>
<dbReference type="InterPro" id="IPR013650">
    <property type="entry name" value="ATP-grasp_succ-CoA_synth-type"/>
</dbReference>
<dbReference type="Pfam" id="PF00549">
    <property type="entry name" value="Ligase_CoA"/>
    <property type="match status" value="1"/>
</dbReference>
<feature type="domain" description="ATP-grasp" evidence="7">
    <location>
        <begin position="9"/>
        <end position="230"/>
    </location>
</feature>
<evidence type="ECO:0000256" key="2">
    <source>
        <dbReference type="ARBA" id="ARBA00022723"/>
    </source>
</evidence>
<keyword evidence="1 5" id="KW-0436">Ligase</keyword>
<dbReference type="SUPFAM" id="SSF52210">
    <property type="entry name" value="Succinyl-CoA synthetase domains"/>
    <property type="match status" value="1"/>
</dbReference>
<evidence type="ECO:0000256" key="5">
    <source>
        <dbReference type="HAMAP-Rule" id="MF_00558"/>
    </source>
</evidence>
<evidence type="ECO:0000256" key="1">
    <source>
        <dbReference type="ARBA" id="ARBA00022598"/>
    </source>
</evidence>
<dbReference type="PROSITE" id="PS50975">
    <property type="entry name" value="ATP_GRASP"/>
    <property type="match status" value="1"/>
</dbReference>
<feature type="binding site" evidence="5">
    <location>
        <position position="110"/>
    </location>
    <ligand>
        <name>ATP</name>
        <dbReference type="ChEBI" id="CHEBI:30616"/>
    </ligand>
</feature>
<dbReference type="InterPro" id="IPR017866">
    <property type="entry name" value="Succ-CoA_synthase_bsu_CS"/>
</dbReference>
<dbReference type="InterPro" id="IPR011761">
    <property type="entry name" value="ATP-grasp"/>
</dbReference>
<reference evidence="8 9" key="1">
    <citation type="submission" date="2024-12" db="EMBL/GenBank/DDBJ databases">
        <authorList>
            <person name="Lee Y."/>
        </authorList>
    </citation>
    <scope>NUCLEOTIDE SEQUENCE [LARGE SCALE GENOMIC DNA]</scope>
    <source>
        <strain evidence="8 9">03SUJ4</strain>
    </source>
</reference>
<feature type="binding site" evidence="5">
    <location>
        <begin position="324"/>
        <end position="326"/>
    </location>
    <ligand>
        <name>substrate</name>
        <note>ligand shared with subunit alpha</note>
    </ligand>
</feature>
<dbReference type="PANTHER" id="PTHR11815">
    <property type="entry name" value="SUCCINYL-COA SYNTHETASE BETA CHAIN"/>
    <property type="match status" value="1"/>
</dbReference>
<keyword evidence="5" id="KW-0816">Tricarboxylic acid cycle</keyword>
<dbReference type="SUPFAM" id="SSF56059">
    <property type="entry name" value="Glutathione synthetase ATP-binding domain-like"/>
    <property type="match status" value="1"/>
</dbReference>
<dbReference type="EMBL" id="JBJYXY010000001">
    <property type="protein sequence ID" value="MFN2975063.1"/>
    <property type="molecule type" value="Genomic_DNA"/>
</dbReference>
<comment type="cofactor">
    <cofactor evidence="5">
        <name>Mg(2+)</name>
        <dbReference type="ChEBI" id="CHEBI:18420"/>
    </cofactor>
    <text evidence="5">Binds 1 Mg(2+) ion per subunit.</text>
</comment>
<comment type="function">
    <text evidence="5">Succinyl-CoA synthetase functions in the citric acid cycle (TCA), coupling the hydrolysis of succinyl-CoA to the synthesis of either ATP or GTP and thus represents the only step of substrate-level phosphorylation in the TCA. The beta subunit provides nucleotide specificity of the enzyme and binds the substrate succinate, while the binding sites for coenzyme A and phosphate are found in the alpha subunit.</text>
</comment>
<dbReference type="Proteomes" id="UP001634747">
    <property type="component" value="Unassembled WGS sequence"/>
</dbReference>
<protein>
    <recommendedName>
        <fullName evidence="5">Succinate--CoA ligase [ADP-forming] subunit beta</fullName>
        <ecNumber evidence="5">6.2.1.5</ecNumber>
    </recommendedName>
    <alternativeName>
        <fullName evidence="5">Succinyl-CoA synthetase subunit beta</fullName>
        <shortName evidence="5">SCS-beta</shortName>
    </alternativeName>
</protein>
<dbReference type="InterPro" id="IPR005811">
    <property type="entry name" value="SUCC_ACL_C"/>
</dbReference>
<comment type="catalytic activity">
    <reaction evidence="5">
        <text>GTP + succinate + CoA = succinyl-CoA + GDP + phosphate</text>
        <dbReference type="Rhea" id="RHEA:22120"/>
        <dbReference type="ChEBI" id="CHEBI:30031"/>
        <dbReference type="ChEBI" id="CHEBI:37565"/>
        <dbReference type="ChEBI" id="CHEBI:43474"/>
        <dbReference type="ChEBI" id="CHEBI:57287"/>
        <dbReference type="ChEBI" id="CHEBI:57292"/>
        <dbReference type="ChEBI" id="CHEBI:58189"/>
    </reaction>
</comment>
<gene>
    <name evidence="5 8" type="primary">sucC</name>
    <name evidence="8" type="ORF">ACK2TP_04750</name>
</gene>
<dbReference type="InterPro" id="IPR005809">
    <property type="entry name" value="Succ_CoA_ligase-like_bsu"/>
</dbReference>
<keyword evidence="9" id="KW-1185">Reference proteome</keyword>
<keyword evidence="5 6" id="KW-0067">ATP-binding</keyword>
<organism evidence="8 9">
    <name type="scientific">Terriglobus aquaticus</name>
    <dbReference type="NCBI Taxonomy" id="940139"/>
    <lineage>
        <taxon>Bacteria</taxon>
        <taxon>Pseudomonadati</taxon>
        <taxon>Acidobacteriota</taxon>
        <taxon>Terriglobia</taxon>
        <taxon>Terriglobales</taxon>
        <taxon>Acidobacteriaceae</taxon>
        <taxon>Terriglobus</taxon>
    </lineage>
</organism>
<feature type="binding site" evidence="5">
    <location>
        <begin position="56"/>
        <end position="58"/>
    </location>
    <ligand>
        <name>ATP</name>
        <dbReference type="ChEBI" id="CHEBI:30616"/>
    </ligand>
</feature>
<dbReference type="Gene3D" id="3.30.470.20">
    <property type="entry name" value="ATP-grasp fold, B domain"/>
    <property type="match status" value="1"/>
</dbReference>
<keyword evidence="2 5" id="KW-0479">Metal-binding</keyword>
<dbReference type="InterPro" id="IPR016102">
    <property type="entry name" value="Succinyl-CoA_synth-like"/>
</dbReference>
<dbReference type="InterPro" id="IPR013815">
    <property type="entry name" value="ATP_grasp_subdomain_1"/>
</dbReference>
<keyword evidence="3 5" id="KW-0547">Nucleotide-binding</keyword>
<dbReference type="RefSeq" id="WP_263413398.1">
    <property type="nucleotide sequence ID" value="NZ_BAABBH010000001.1"/>
</dbReference>
<dbReference type="PANTHER" id="PTHR11815:SF10">
    <property type="entry name" value="SUCCINATE--COA LIGASE [GDP-FORMING] SUBUNIT BETA, MITOCHONDRIAL"/>
    <property type="match status" value="1"/>
</dbReference>
<dbReference type="NCBIfam" id="NF001913">
    <property type="entry name" value="PRK00696.1"/>
    <property type="match status" value="1"/>
</dbReference>
<dbReference type="GO" id="GO:0004775">
    <property type="term" value="F:succinate-CoA ligase (ADP-forming) activity"/>
    <property type="evidence" value="ECO:0007669"/>
    <property type="project" value="UniProtKB-EC"/>
</dbReference>